<evidence type="ECO:0000313" key="5">
    <source>
        <dbReference type="Proteomes" id="UP000741360"/>
    </source>
</evidence>
<protein>
    <submittedName>
        <fullName evidence="4">Hydantoinase/oxoprolinase family protein</fullName>
    </submittedName>
</protein>
<dbReference type="EMBL" id="JACPSX010000201">
    <property type="protein sequence ID" value="MBI3015480.1"/>
    <property type="molecule type" value="Genomic_DNA"/>
</dbReference>
<evidence type="ECO:0000259" key="3">
    <source>
        <dbReference type="Pfam" id="PF19278"/>
    </source>
</evidence>
<dbReference type="InterPro" id="IPR049517">
    <property type="entry name" value="ACX-like_C"/>
</dbReference>
<dbReference type="GO" id="GO:0005829">
    <property type="term" value="C:cytosol"/>
    <property type="evidence" value="ECO:0007669"/>
    <property type="project" value="TreeGrafter"/>
</dbReference>
<evidence type="ECO:0000313" key="4">
    <source>
        <dbReference type="EMBL" id="MBI3015480.1"/>
    </source>
</evidence>
<dbReference type="Pfam" id="PF01968">
    <property type="entry name" value="Hydantoinase_A"/>
    <property type="match status" value="1"/>
</dbReference>
<feature type="domain" description="Hydantoinase A/oxoprolinase" evidence="1">
    <location>
        <begin position="92"/>
        <end position="373"/>
    </location>
</feature>
<comment type="caution">
    <text evidence="4">The sequence shown here is derived from an EMBL/GenBank/DDBJ whole genome shotgun (WGS) entry which is preliminary data.</text>
</comment>
<dbReference type="GO" id="GO:0006749">
    <property type="term" value="P:glutathione metabolic process"/>
    <property type="evidence" value="ECO:0007669"/>
    <property type="project" value="TreeGrafter"/>
</dbReference>
<evidence type="ECO:0000259" key="1">
    <source>
        <dbReference type="Pfam" id="PF01968"/>
    </source>
</evidence>
<evidence type="ECO:0000259" key="2">
    <source>
        <dbReference type="Pfam" id="PF05378"/>
    </source>
</evidence>
<dbReference type="Pfam" id="PF05378">
    <property type="entry name" value="Hydant_A_N"/>
    <property type="match status" value="1"/>
</dbReference>
<accession>A0A932GR89</accession>
<dbReference type="Pfam" id="PF19278">
    <property type="entry name" value="Hydant_A_C"/>
    <property type="match status" value="1"/>
</dbReference>
<feature type="non-terminal residue" evidence="4">
    <location>
        <position position="1"/>
    </location>
</feature>
<feature type="domain" description="Acetophenone carboxylase-like C-terminal" evidence="3">
    <location>
        <begin position="398"/>
        <end position="576"/>
    </location>
</feature>
<proteinExistence type="predicted"/>
<dbReference type="PANTHER" id="PTHR11365:SF23">
    <property type="entry name" value="HYPOTHETICAL 5-OXOPROLINASE (EUROFUNG)-RELATED"/>
    <property type="match status" value="1"/>
</dbReference>
<dbReference type="InterPro" id="IPR008040">
    <property type="entry name" value="Hydant_A_N"/>
</dbReference>
<dbReference type="GO" id="GO:0017168">
    <property type="term" value="F:5-oxoprolinase (ATP-hydrolyzing) activity"/>
    <property type="evidence" value="ECO:0007669"/>
    <property type="project" value="TreeGrafter"/>
</dbReference>
<sequence>PREMTVGIRERVNSKGQIVRPLNEEDVREKIHALVDQGARGFVVCLLWSFLNPAHELRIQEIFREEYPDSTLGSIPMLLSHQVLPKHLEYQRAMTTILNAYLHQAIAEEIGTISDELRQRGYRRPLFLVHNTGGMAESFRTSAIETFNGGPVAGLMGSAHWGKIYGLPNIITADMGGTSFDFSLVVQGSTRLYDYQPVIDKWMVGSTMLWTRSIGAGGGSIAWINTLLGNRLEVGPRSAGAMPGPAAYNQGGGEPTVTDADVILGYLNPDRFHGGKKRLSLPRARRTVEEKIARPLQLSVEEAALLIKKIVDAKMGQIIYKETALRGYNPKEFVLFAYGGAGPTHCCGFGSFAGVERILVFPHSPVFCAYGSSTLDTLHIYELSRRLLLINPKSQHYLEDYESFNQAVETLQKKARRDLSGEGFAEDEIVYSLEIDMRYGGQLDIKRTAAPSLFLHSEQDVKALCRAFEIEYSEAYSPLSVFPESGVDVENFILKAFVPNPRPVPARCEPVATDPGIALVGERQALWEETGGVTSTPVYAEERLSCGHRLEGAAIIESDHTTLVLAPGWRYRKDEYGNGVIEKVES</sequence>
<dbReference type="AlphaFoldDB" id="A0A932GR89"/>
<reference evidence="4" key="1">
    <citation type="submission" date="2020-07" db="EMBL/GenBank/DDBJ databases">
        <title>Huge and variable diversity of episymbiotic CPR bacteria and DPANN archaea in groundwater ecosystems.</title>
        <authorList>
            <person name="He C.Y."/>
            <person name="Keren R."/>
            <person name="Whittaker M."/>
            <person name="Farag I.F."/>
            <person name="Doudna J."/>
            <person name="Cate J.H.D."/>
            <person name="Banfield J.F."/>
        </authorList>
    </citation>
    <scope>NUCLEOTIDE SEQUENCE</scope>
    <source>
        <strain evidence="4">NC_groundwater_717_Ag_S-0.2um_59_8</strain>
    </source>
</reference>
<organism evidence="4 5">
    <name type="scientific">Tectimicrobiota bacterium</name>
    <dbReference type="NCBI Taxonomy" id="2528274"/>
    <lineage>
        <taxon>Bacteria</taxon>
        <taxon>Pseudomonadati</taxon>
        <taxon>Nitrospinota/Tectimicrobiota group</taxon>
        <taxon>Candidatus Tectimicrobiota</taxon>
    </lineage>
</organism>
<dbReference type="InterPro" id="IPR045079">
    <property type="entry name" value="Oxoprolinase-like"/>
</dbReference>
<feature type="domain" description="Hydantoinase/oxoprolinase N-terminal" evidence="2">
    <location>
        <begin position="1"/>
        <end position="66"/>
    </location>
</feature>
<dbReference type="InterPro" id="IPR002821">
    <property type="entry name" value="Hydantoinase_A"/>
</dbReference>
<gene>
    <name evidence="4" type="ORF">HYY65_10555</name>
</gene>
<dbReference type="PANTHER" id="PTHR11365">
    <property type="entry name" value="5-OXOPROLINASE RELATED"/>
    <property type="match status" value="1"/>
</dbReference>
<name>A0A932GR89_UNCTE</name>
<dbReference type="Proteomes" id="UP000741360">
    <property type="component" value="Unassembled WGS sequence"/>
</dbReference>